<evidence type="ECO:0000256" key="1">
    <source>
        <dbReference type="ARBA" id="ARBA00007074"/>
    </source>
</evidence>
<evidence type="ECO:0000259" key="6">
    <source>
        <dbReference type="PROSITE" id="PS51935"/>
    </source>
</evidence>
<evidence type="ECO:0000256" key="3">
    <source>
        <dbReference type="ARBA" id="ARBA00022801"/>
    </source>
</evidence>
<dbReference type="PANTHER" id="PTHR47053">
    <property type="entry name" value="MUREIN DD-ENDOPEPTIDASE MEPH-RELATED"/>
    <property type="match status" value="1"/>
</dbReference>
<evidence type="ECO:0000313" key="7">
    <source>
        <dbReference type="EMBL" id="MBB6672350.1"/>
    </source>
</evidence>
<dbReference type="InterPro" id="IPR000064">
    <property type="entry name" value="NLP_P60_dom"/>
</dbReference>
<keyword evidence="4" id="KW-0788">Thiol protease</keyword>
<dbReference type="AlphaFoldDB" id="A0A7X0RRS2"/>
<organism evidence="7 8">
    <name type="scientific">Cohnella nanjingensis</name>
    <dbReference type="NCBI Taxonomy" id="1387779"/>
    <lineage>
        <taxon>Bacteria</taxon>
        <taxon>Bacillati</taxon>
        <taxon>Bacillota</taxon>
        <taxon>Bacilli</taxon>
        <taxon>Bacillales</taxon>
        <taxon>Paenibacillaceae</taxon>
        <taxon>Cohnella</taxon>
    </lineage>
</organism>
<dbReference type="RefSeq" id="WP_185143827.1">
    <property type="nucleotide sequence ID" value="NZ_JACJVP010000026.1"/>
</dbReference>
<dbReference type="PANTHER" id="PTHR47053:SF1">
    <property type="entry name" value="MUREIN DD-ENDOPEPTIDASE MEPH-RELATED"/>
    <property type="match status" value="1"/>
</dbReference>
<keyword evidence="8" id="KW-1185">Reference proteome</keyword>
<evidence type="ECO:0000256" key="4">
    <source>
        <dbReference type="ARBA" id="ARBA00022807"/>
    </source>
</evidence>
<dbReference type="InterPro" id="IPR036582">
    <property type="entry name" value="Mao_N_sf"/>
</dbReference>
<evidence type="ECO:0000256" key="2">
    <source>
        <dbReference type="ARBA" id="ARBA00022670"/>
    </source>
</evidence>
<feature type="chain" id="PRO_5038822397" evidence="5">
    <location>
        <begin position="29"/>
        <end position="328"/>
    </location>
</feature>
<feature type="domain" description="NlpC/P60" evidence="6">
    <location>
        <begin position="196"/>
        <end position="327"/>
    </location>
</feature>
<dbReference type="SUPFAM" id="SSF55383">
    <property type="entry name" value="Copper amine oxidase, domain N"/>
    <property type="match status" value="1"/>
</dbReference>
<keyword evidence="2" id="KW-0645">Protease</keyword>
<dbReference type="InterPro" id="IPR051202">
    <property type="entry name" value="Peptidase_C40"/>
</dbReference>
<dbReference type="Proteomes" id="UP000547209">
    <property type="component" value="Unassembled WGS sequence"/>
</dbReference>
<reference evidence="7 8" key="1">
    <citation type="submission" date="2020-08" db="EMBL/GenBank/DDBJ databases">
        <title>Cohnella phylogeny.</title>
        <authorList>
            <person name="Dunlap C."/>
        </authorList>
    </citation>
    <scope>NUCLEOTIDE SEQUENCE [LARGE SCALE GENOMIC DNA]</scope>
    <source>
        <strain evidence="7 8">DSM 28246</strain>
    </source>
</reference>
<dbReference type="PROSITE" id="PS51935">
    <property type="entry name" value="NLPC_P60"/>
    <property type="match status" value="1"/>
</dbReference>
<dbReference type="GO" id="GO:0008234">
    <property type="term" value="F:cysteine-type peptidase activity"/>
    <property type="evidence" value="ECO:0007669"/>
    <property type="project" value="UniProtKB-KW"/>
</dbReference>
<sequence>MHKRMQFTKRGAGLLVAALVAASLAGCAFNPSPKDLRKYSGPDKVRSLAETRANERTATSVVPVKTIHHSNYVSLSDVARAADLHGAWLSDGSYGIGDHDPVWKFRKGDSAVTKSGKTIRMQAPAVQDSNRLYIPVSGMRALFGSEVAINSHGDTISFLPKSLPAESGATGRGLPFRDAASPAENGNRLHIASAGAAQADSILQEARKYMGVKYDFGAGNYADTGTFDCSSFTQFLFAKVGIHLPRTAREQANEGRSVARSDLEKGDLLFFYVPGRFKTDTTVGHVGIYMGGGKMIHSSPKPEDGVQITNINSAYWQETFLYAKRLLS</sequence>
<protein>
    <submittedName>
        <fullName evidence="7">C40 family peptidase</fullName>
    </submittedName>
</protein>
<comment type="caution">
    <text evidence="7">The sequence shown here is derived from an EMBL/GenBank/DDBJ whole genome shotgun (WGS) entry which is preliminary data.</text>
</comment>
<evidence type="ECO:0000313" key="8">
    <source>
        <dbReference type="Proteomes" id="UP000547209"/>
    </source>
</evidence>
<keyword evidence="5" id="KW-0732">Signal</keyword>
<dbReference type="Pfam" id="PF00877">
    <property type="entry name" value="NLPC_P60"/>
    <property type="match status" value="1"/>
</dbReference>
<accession>A0A7X0RRS2</accession>
<evidence type="ECO:0000256" key="5">
    <source>
        <dbReference type="SAM" id="SignalP"/>
    </source>
</evidence>
<comment type="similarity">
    <text evidence="1">Belongs to the peptidase C40 family.</text>
</comment>
<dbReference type="SUPFAM" id="SSF54001">
    <property type="entry name" value="Cysteine proteinases"/>
    <property type="match status" value="1"/>
</dbReference>
<dbReference type="EMBL" id="JACJVP010000026">
    <property type="protein sequence ID" value="MBB6672350.1"/>
    <property type="molecule type" value="Genomic_DNA"/>
</dbReference>
<name>A0A7X0RRS2_9BACL</name>
<dbReference type="GO" id="GO:0006508">
    <property type="term" value="P:proteolysis"/>
    <property type="evidence" value="ECO:0007669"/>
    <property type="project" value="UniProtKB-KW"/>
</dbReference>
<proteinExistence type="inferred from homology"/>
<dbReference type="PROSITE" id="PS51257">
    <property type="entry name" value="PROKAR_LIPOPROTEIN"/>
    <property type="match status" value="1"/>
</dbReference>
<dbReference type="InterPro" id="IPR038765">
    <property type="entry name" value="Papain-like_cys_pep_sf"/>
</dbReference>
<gene>
    <name evidence="7" type="ORF">H7C19_16850</name>
</gene>
<dbReference type="Gene3D" id="3.90.1720.10">
    <property type="entry name" value="endopeptidase domain like (from Nostoc punctiforme)"/>
    <property type="match status" value="1"/>
</dbReference>
<keyword evidence="3" id="KW-0378">Hydrolase</keyword>
<feature type="signal peptide" evidence="5">
    <location>
        <begin position="1"/>
        <end position="28"/>
    </location>
</feature>